<sequence>MVQAAGRWSVEREIDAAGDPSTRQVIKPLSLLVPLRNSSAAAAPEKGFMFPQCAIECCGNH</sequence>
<proteinExistence type="predicted"/>
<name>A0A5B7DC84_PORTR</name>
<accession>A0A5B7DC84</accession>
<comment type="caution">
    <text evidence="1">The sequence shown here is derived from an EMBL/GenBank/DDBJ whole genome shotgun (WGS) entry which is preliminary data.</text>
</comment>
<evidence type="ECO:0000313" key="2">
    <source>
        <dbReference type="Proteomes" id="UP000324222"/>
    </source>
</evidence>
<dbReference type="AlphaFoldDB" id="A0A5B7DC84"/>
<gene>
    <name evidence="1" type="ORF">E2C01_011723</name>
</gene>
<evidence type="ECO:0000313" key="1">
    <source>
        <dbReference type="EMBL" id="MPC18829.1"/>
    </source>
</evidence>
<reference evidence="1 2" key="1">
    <citation type="submission" date="2019-05" db="EMBL/GenBank/DDBJ databases">
        <title>Another draft genome of Portunus trituberculatus and its Hox gene families provides insights of decapod evolution.</title>
        <authorList>
            <person name="Jeong J.-H."/>
            <person name="Song I."/>
            <person name="Kim S."/>
            <person name="Choi T."/>
            <person name="Kim D."/>
            <person name="Ryu S."/>
            <person name="Kim W."/>
        </authorList>
    </citation>
    <scope>NUCLEOTIDE SEQUENCE [LARGE SCALE GENOMIC DNA]</scope>
    <source>
        <tissue evidence="1">Muscle</tissue>
    </source>
</reference>
<protein>
    <submittedName>
        <fullName evidence="1">Uncharacterized protein</fullName>
    </submittedName>
</protein>
<keyword evidence="2" id="KW-1185">Reference proteome</keyword>
<dbReference type="EMBL" id="VSRR010000714">
    <property type="protein sequence ID" value="MPC18829.1"/>
    <property type="molecule type" value="Genomic_DNA"/>
</dbReference>
<organism evidence="1 2">
    <name type="scientific">Portunus trituberculatus</name>
    <name type="common">Swimming crab</name>
    <name type="synonym">Neptunus trituberculatus</name>
    <dbReference type="NCBI Taxonomy" id="210409"/>
    <lineage>
        <taxon>Eukaryota</taxon>
        <taxon>Metazoa</taxon>
        <taxon>Ecdysozoa</taxon>
        <taxon>Arthropoda</taxon>
        <taxon>Crustacea</taxon>
        <taxon>Multicrustacea</taxon>
        <taxon>Malacostraca</taxon>
        <taxon>Eumalacostraca</taxon>
        <taxon>Eucarida</taxon>
        <taxon>Decapoda</taxon>
        <taxon>Pleocyemata</taxon>
        <taxon>Brachyura</taxon>
        <taxon>Eubrachyura</taxon>
        <taxon>Portunoidea</taxon>
        <taxon>Portunidae</taxon>
        <taxon>Portuninae</taxon>
        <taxon>Portunus</taxon>
    </lineage>
</organism>
<dbReference type="Proteomes" id="UP000324222">
    <property type="component" value="Unassembled WGS sequence"/>
</dbReference>